<organism evidence="2 3">
    <name type="scientific">Tilletia laevis</name>
    <dbReference type="NCBI Taxonomy" id="157183"/>
    <lineage>
        <taxon>Eukaryota</taxon>
        <taxon>Fungi</taxon>
        <taxon>Dikarya</taxon>
        <taxon>Basidiomycota</taxon>
        <taxon>Ustilaginomycotina</taxon>
        <taxon>Exobasidiomycetes</taxon>
        <taxon>Tilletiales</taxon>
        <taxon>Tilletiaceae</taxon>
        <taxon>Tilletia</taxon>
    </lineage>
</organism>
<protein>
    <submittedName>
        <fullName evidence="2">Uncharacterized protein</fullName>
    </submittedName>
</protein>
<accession>A0A9N8QIP6</accession>
<evidence type="ECO:0000313" key="3">
    <source>
        <dbReference type="Proteomes" id="UP000836404"/>
    </source>
</evidence>
<name>A0A9N8QIP6_9BASI</name>
<gene>
    <name evidence="2" type="ORF">JKILLFL_G9876</name>
</gene>
<proteinExistence type="predicted"/>
<keyword evidence="3" id="KW-1185">Reference proteome</keyword>
<dbReference type="AlphaFoldDB" id="A0A9N8QIP6"/>
<feature type="region of interest" description="Disordered" evidence="1">
    <location>
        <begin position="1"/>
        <end position="35"/>
    </location>
</feature>
<sequence length="44" mass="5083">MWQFPWNAPNPDPYPPRNPEPYPPRPPPRQGWKASGRLVLTAAM</sequence>
<comment type="caution">
    <text evidence="2">The sequence shown here is derived from an EMBL/GenBank/DDBJ whole genome shotgun (WGS) entry which is preliminary data.</text>
</comment>
<evidence type="ECO:0000313" key="2">
    <source>
        <dbReference type="EMBL" id="CAD6949387.1"/>
    </source>
</evidence>
<evidence type="ECO:0000256" key="1">
    <source>
        <dbReference type="SAM" id="MobiDB-lite"/>
    </source>
</evidence>
<feature type="compositionally biased region" description="Pro residues" evidence="1">
    <location>
        <begin position="8"/>
        <end position="29"/>
    </location>
</feature>
<reference evidence="2 3" key="1">
    <citation type="submission" date="2020-10" db="EMBL/GenBank/DDBJ databases">
        <authorList>
            <person name="Sedaghatjoo S."/>
        </authorList>
    </citation>
    <scope>NUCLEOTIDE SEQUENCE [LARGE SCALE GENOMIC DNA]</scope>
    <source>
        <strain evidence="2 3">LLFL</strain>
    </source>
</reference>
<dbReference type="Proteomes" id="UP000836404">
    <property type="component" value="Unassembled WGS sequence"/>
</dbReference>
<dbReference type="EMBL" id="CAJHJF010005343">
    <property type="protein sequence ID" value="CAD6949387.1"/>
    <property type="molecule type" value="Genomic_DNA"/>
</dbReference>